<dbReference type="GO" id="GO:0009904">
    <property type="term" value="P:chloroplast accumulation movement"/>
    <property type="evidence" value="ECO:0007669"/>
    <property type="project" value="TreeGrafter"/>
</dbReference>
<sequence>MAMYEEGRRAAKLAKAEAESELTEAQVKDIALQIEAPNSKVKAQTRDMERPKKSITFEEKHFTVGSVESHQSVAVLRELERVKEELSKIKLDMASVVEQKRWAEKEMEGSSSKLSSDLSSLESLRKEIEKVNEEQVLVELARIEAWKEYREIKARRENEAGEFLSRMAETKKRTKDAMEEIDNSKEAESKLAVTLCDVNVLQNELKHAKELEKKLQRVGSLKRGQGNFRKRREELVGSPLLSSITEELDAAKRELASIREEGFQLMASMDVTRDELKHVAEGTDILKKAEEKADAAFQNLNSKLLKEKSKLEAATAADKKAHSIISNLSLTLEQLKAEAEVAKNEKELTDEETANIRAEIQKTKSETELTEERLQAAMQELEAVKLSEDLALEKLQEIVENAVRARASASQHGSTITISKLEYDYLTGRAAGAEETADKKVAAAQAWIEALNASEKEILMKIEIARREDREMRVEEEQEVHKTVKSLSAKGVVEGELRNWKQNCERRSTGGENKQHKRNSSKGSSSLTPSRGMKIRTSVISPARASPRSIFTAKKKKKKDVNAMPKLAKMFYNKKIDKDDEVSQLL</sequence>
<dbReference type="PANTHER" id="PTHR32054">
    <property type="entry name" value="HEAVY CHAIN, PUTATIVE, EXPRESSED-RELATED-RELATED"/>
    <property type="match status" value="1"/>
</dbReference>
<organism evidence="5">
    <name type="scientific">Rhizophora mucronata</name>
    <name type="common">Asiatic mangrove</name>
    <dbReference type="NCBI Taxonomy" id="61149"/>
    <lineage>
        <taxon>Eukaryota</taxon>
        <taxon>Viridiplantae</taxon>
        <taxon>Streptophyta</taxon>
        <taxon>Embryophyta</taxon>
        <taxon>Tracheophyta</taxon>
        <taxon>Spermatophyta</taxon>
        <taxon>Magnoliopsida</taxon>
        <taxon>eudicotyledons</taxon>
        <taxon>Gunneridae</taxon>
        <taxon>Pentapetalae</taxon>
        <taxon>rosids</taxon>
        <taxon>fabids</taxon>
        <taxon>Malpighiales</taxon>
        <taxon>Rhizophoraceae</taxon>
        <taxon>Rhizophora</taxon>
    </lineage>
</organism>
<feature type="coiled-coil region" evidence="3">
    <location>
        <begin position="286"/>
        <end position="412"/>
    </location>
</feature>
<evidence type="ECO:0000256" key="2">
    <source>
        <dbReference type="ARBA" id="ARBA00023054"/>
    </source>
</evidence>
<dbReference type="PANTHER" id="PTHR32054:SF2">
    <property type="entry name" value="PROTEIN PLASTID MOVEMENT IMPAIRED 2"/>
    <property type="match status" value="1"/>
</dbReference>
<dbReference type="GO" id="GO:0005829">
    <property type="term" value="C:cytosol"/>
    <property type="evidence" value="ECO:0007669"/>
    <property type="project" value="TreeGrafter"/>
</dbReference>
<feature type="region of interest" description="Disordered" evidence="4">
    <location>
        <begin position="498"/>
        <end position="560"/>
    </location>
</feature>
<evidence type="ECO:0000256" key="1">
    <source>
        <dbReference type="ARBA" id="ARBA00005485"/>
    </source>
</evidence>
<reference evidence="5" key="1">
    <citation type="submission" date="2018-02" db="EMBL/GenBank/DDBJ databases">
        <title>Rhizophora mucronata_Transcriptome.</title>
        <authorList>
            <person name="Meera S.P."/>
            <person name="Sreeshan A."/>
            <person name="Augustine A."/>
        </authorList>
    </citation>
    <scope>NUCLEOTIDE SEQUENCE</scope>
    <source>
        <tissue evidence="5">Leaf</tissue>
    </source>
</reference>
<dbReference type="EMBL" id="GGEC01081167">
    <property type="protein sequence ID" value="MBX61651.1"/>
    <property type="molecule type" value="Transcribed_RNA"/>
</dbReference>
<dbReference type="InterPro" id="IPR008545">
    <property type="entry name" value="Web"/>
</dbReference>
<name>A0A2P2Q3V5_RHIMU</name>
<comment type="similarity">
    <text evidence="1">Belongs to the WEB family.</text>
</comment>
<protein>
    <recommendedName>
        <fullName evidence="6">Protein PLASTID MOVEMENT IMPAIRED 2</fullName>
    </recommendedName>
</protein>
<proteinExistence type="inferred from homology"/>
<dbReference type="Pfam" id="PF05701">
    <property type="entry name" value="WEMBL"/>
    <property type="match status" value="1"/>
</dbReference>
<accession>A0A2P2Q3V5</accession>
<evidence type="ECO:0000256" key="3">
    <source>
        <dbReference type="SAM" id="Coils"/>
    </source>
</evidence>
<keyword evidence="2 3" id="KW-0175">Coiled coil</keyword>
<feature type="coiled-coil region" evidence="3">
    <location>
        <begin position="167"/>
        <end position="261"/>
    </location>
</feature>
<evidence type="ECO:0008006" key="6">
    <source>
        <dbReference type="Google" id="ProtNLM"/>
    </source>
</evidence>
<evidence type="ECO:0000256" key="4">
    <source>
        <dbReference type="SAM" id="MobiDB-lite"/>
    </source>
</evidence>
<evidence type="ECO:0000313" key="5">
    <source>
        <dbReference type="EMBL" id="MBX61651.1"/>
    </source>
</evidence>
<feature type="coiled-coil region" evidence="3">
    <location>
        <begin position="79"/>
        <end position="141"/>
    </location>
</feature>
<feature type="compositionally biased region" description="Basic and acidic residues" evidence="4">
    <location>
        <begin position="498"/>
        <end position="509"/>
    </location>
</feature>
<dbReference type="AlphaFoldDB" id="A0A2P2Q3V5"/>
<dbReference type="GO" id="GO:0009903">
    <property type="term" value="P:chloroplast avoidance movement"/>
    <property type="evidence" value="ECO:0007669"/>
    <property type="project" value="TreeGrafter"/>
</dbReference>